<gene>
    <name evidence="1" type="ORF">JHL16_26380</name>
</gene>
<proteinExistence type="predicted"/>
<accession>A0ACC5RB96</accession>
<sequence length="1085" mass="110698">MKSKNLFRRHLAVTTILTVAPFFGYGRQAYAACDPAAPGSSTILCSGANAATVTIVNVDNANVSTAPGFSVDAAGDGVHINGFGHIQFTDTNASTIKGGTGAGIIAYSQGGAGGNPAAITISTNGDVTGGRNGIKAMNYGGGDISITADGKVTATNGDGIYAYNAGTDGKVTVTTGAGSEITGNNDGIDVRDFGGGDTEIIANGKVTGTLGDGIVAHNTPEGGNLTITTGAGSEVSGGDRGIEANNFGLGSDLSITVDGKVTGKDGVFAVNSQFSRNLTITVGADSEIEGTSRGIRAENNGTGDLLITVAGRVTGQSSTAVRAVNSGNSNNITIVTAVGSEIVAMMDEDYNGGNGISASNYGRGNLDITVNGDVTSERYHGIYAFNYYGSGDLKITVGAESTVRADYNGIDATNFGTGNLDIAVDGTVISEYGLAGVVALNWSTEGGDLTVATGAGSVISANHRGIMAKDYGAGSVNVFVNGEVTGRDSGSGIYTENFRGGETNIVIGTPGLVQGAYAGIEASSGSGQAIAITNFGTVRNISGAAGDLAIKTIDGRTTLANNGRIIGRVVFGTYDDVFSNNGSWTVGAGDDEDDITTFGDGDDTLNNRGILITASDAESDETTTIDGLEVFNNAGAISLSDGQSGDVLEVTGDVTFNGTGGKLVIDADLAEGGKADRLIINGTLGGVTKVSVKATGAIGANSEGITVAEVIGDSSGGDFTLDEGSRNMGLFAWDMRRNAEDGDLFELYSSGLGAGAYEFAGGLTAAQDVWFQSMGTLLQRQADLRATITGTQVTPVADFSEPVAPTAAGRAMPGFWFKALGAYLERDAEENGITLDRRQTIIGGLAGLDVGMDLEGPGETVLFGIFGGYLTSDLKFKSTSSKWDYEGPSIGAYATYLNQAFYADLTVKADFLSIDIDADDLAPGTGKADTKGFNLGGQIDAGYKIGLDHGLFVEPQASLALLHTEIDDIDDILGGAVEFDDETSVRGRLGARLGHEFTGGNALIYASDLTASVWQEFNGSNGATILAPDFAAAGVSDDTVGTFGDVSVGFAVTSPEGWSSFLRGSWQFAEDFDALSASAGLRYAW</sequence>
<keyword evidence="2" id="KW-1185">Reference proteome</keyword>
<dbReference type="Proteomes" id="UP000616151">
    <property type="component" value="Unassembled WGS sequence"/>
</dbReference>
<reference evidence="1" key="1">
    <citation type="submission" date="2021-01" db="EMBL/GenBank/DDBJ databases">
        <authorList>
            <person name="Sun Q."/>
        </authorList>
    </citation>
    <scope>NUCLEOTIDE SEQUENCE</scope>
    <source>
        <strain evidence="1">YIM B02566</strain>
    </source>
</reference>
<name>A0ACC5RB96_9HYPH</name>
<protein>
    <submittedName>
        <fullName evidence="1">Autotransporter outer membrane beta-barrel domain-containing protein</fullName>
    </submittedName>
</protein>
<evidence type="ECO:0000313" key="2">
    <source>
        <dbReference type="Proteomes" id="UP000616151"/>
    </source>
</evidence>
<evidence type="ECO:0000313" key="1">
    <source>
        <dbReference type="EMBL" id="MBK1869919.1"/>
    </source>
</evidence>
<dbReference type="EMBL" id="JAENHL010000008">
    <property type="protein sequence ID" value="MBK1869919.1"/>
    <property type="molecule type" value="Genomic_DNA"/>
</dbReference>
<organism evidence="1 2">
    <name type="scientific">Taklimakanibacter albus</name>
    <dbReference type="NCBI Taxonomy" id="2800327"/>
    <lineage>
        <taxon>Bacteria</taxon>
        <taxon>Pseudomonadati</taxon>
        <taxon>Pseudomonadota</taxon>
        <taxon>Alphaproteobacteria</taxon>
        <taxon>Hyphomicrobiales</taxon>
        <taxon>Aestuariivirgaceae</taxon>
        <taxon>Taklimakanibacter</taxon>
    </lineage>
</organism>
<comment type="caution">
    <text evidence="1">The sequence shown here is derived from an EMBL/GenBank/DDBJ whole genome shotgun (WGS) entry which is preliminary data.</text>
</comment>